<dbReference type="PANTHER" id="PTHR46060:SF2">
    <property type="entry name" value="HISTONE-LYSINE N-METHYLTRANSFERASE SETMAR"/>
    <property type="match status" value="1"/>
</dbReference>
<dbReference type="GO" id="GO:0031297">
    <property type="term" value="P:replication fork processing"/>
    <property type="evidence" value="ECO:0007669"/>
    <property type="project" value="TreeGrafter"/>
</dbReference>
<protein>
    <recommendedName>
        <fullName evidence="1">Mos1 transposase HTH domain-containing protein</fullName>
    </recommendedName>
</protein>
<dbReference type="GO" id="GO:0042800">
    <property type="term" value="F:histone H3K4 methyltransferase activity"/>
    <property type="evidence" value="ECO:0007669"/>
    <property type="project" value="TreeGrafter"/>
</dbReference>
<dbReference type="Proteomes" id="UP000279307">
    <property type="component" value="Chromosome 13"/>
</dbReference>
<dbReference type="GO" id="GO:0003697">
    <property type="term" value="F:single-stranded DNA binding"/>
    <property type="evidence" value="ECO:0007669"/>
    <property type="project" value="TreeGrafter"/>
</dbReference>
<comment type="caution">
    <text evidence="2">The sequence shown here is derived from an EMBL/GenBank/DDBJ whole genome shotgun (WGS) entry which is preliminary data.</text>
</comment>
<evidence type="ECO:0000313" key="2">
    <source>
        <dbReference type="EMBL" id="RLU15408.1"/>
    </source>
</evidence>
<dbReference type="PANTHER" id="PTHR46060">
    <property type="entry name" value="MARINER MOS1 TRANSPOSASE-LIKE PROTEIN"/>
    <property type="match status" value="1"/>
</dbReference>
<gene>
    <name evidence="2" type="ORF">DMN91_012402</name>
</gene>
<dbReference type="GO" id="GO:0015074">
    <property type="term" value="P:DNA integration"/>
    <property type="evidence" value="ECO:0007669"/>
    <property type="project" value="TreeGrafter"/>
</dbReference>
<dbReference type="Gene3D" id="1.10.10.1450">
    <property type="match status" value="1"/>
</dbReference>
<dbReference type="InterPro" id="IPR052709">
    <property type="entry name" value="Transposase-MT_Hybrid"/>
</dbReference>
<dbReference type="Pfam" id="PF17906">
    <property type="entry name" value="HTH_48"/>
    <property type="match status" value="1"/>
</dbReference>
<dbReference type="GO" id="GO:0046975">
    <property type="term" value="F:histone H3K36 methyltransferase activity"/>
    <property type="evidence" value="ECO:0007669"/>
    <property type="project" value="TreeGrafter"/>
</dbReference>
<dbReference type="GO" id="GO:0006303">
    <property type="term" value="P:double-strand break repair via nonhomologous end joining"/>
    <property type="evidence" value="ECO:0007669"/>
    <property type="project" value="TreeGrafter"/>
</dbReference>
<sequence length="171" mass="19694">TMEKSKIRVIYEYEFRRGTTVSETARNINAVFGEGSTTKATVGNWFKTFRDGDFSLANEPRGRPKTKKLSEQEQRNFALLQSQRSMRIRRSIESMEEEKIPKRNCYNSACGWAVYAPVTRNIEYFMKNACTCPDESYKCVRTGDDQSASAYVYRCRQNTTADDIESPEDAN</sequence>
<dbReference type="InterPro" id="IPR041426">
    <property type="entry name" value="Mos1_HTH"/>
</dbReference>
<dbReference type="OrthoDB" id="6340809at2759"/>
<evidence type="ECO:0000313" key="3">
    <source>
        <dbReference type="Proteomes" id="UP000279307"/>
    </source>
</evidence>
<dbReference type="GO" id="GO:0003690">
    <property type="term" value="F:double-stranded DNA binding"/>
    <property type="evidence" value="ECO:0007669"/>
    <property type="project" value="TreeGrafter"/>
</dbReference>
<organism evidence="2 3">
    <name type="scientific">Ooceraea biroi</name>
    <name type="common">Clonal raider ant</name>
    <name type="synonym">Cerapachys biroi</name>
    <dbReference type="NCBI Taxonomy" id="2015173"/>
    <lineage>
        <taxon>Eukaryota</taxon>
        <taxon>Metazoa</taxon>
        <taxon>Ecdysozoa</taxon>
        <taxon>Arthropoda</taxon>
        <taxon>Hexapoda</taxon>
        <taxon>Insecta</taxon>
        <taxon>Pterygota</taxon>
        <taxon>Neoptera</taxon>
        <taxon>Endopterygota</taxon>
        <taxon>Hymenoptera</taxon>
        <taxon>Apocrita</taxon>
        <taxon>Aculeata</taxon>
        <taxon>Formicoidea</taxon>
        <taxon>Formicidae</taxon>
        <taxon>Dorylinae</taxon>
        <taxon>Ooceraea</taxon>
    </lineage>
</organism>
<evidence type="ECO:0000259" key="1">
    <source>
        <dbReference type="Pfam" id="PF17906"/>
    </source>
</evidence>
<feature type="domain" description="Mos1 transposase HTH" evidence="1">
    <location>
        <begin position="4"/>
        <end position="53"/>
    </location>
</feature>
<accession>A0A3L8D6E5</accession>
<proteinExistence type="predicted"/>
<dbReference type="GO" id="GO:0000729">
    <property type="term" value="P:DNA double-strand break processing"/>
    <property type="evidence" value="ECO:0007669"/>
    <property type="project" value="TreeGrafter"/>
</dbReference>
<reference evidence="2 3" key="1">
    <citation type="journal article" date="2018" name="Genome Res.">
        <title>The genomic architecture and molecular evolution of ant odorant receptors.</title>
        <authorList>
            <person name="McKenzie S.K."/>
            <person name="Kronauer D.J.C."/>
        </authorList>
    </citation>
    <scope>NUCLEOTIDE SEQUENCE [LARGE SCALE GENOMIC DNA]</scope>
    <source>
        <strain evidence="2">Clonal line C1</strain>
    </source>
</reference>
<dbReference type="GO" id="GO:0000793">
    <property type="term" value="C:condensed chromosome"/>
    <property type="evidence" value="ECO:0007669"/>
    <property type="project" value="TreeGrafter"/>
</dbReference>
<dbReference type="EMBL" id="QOIP01000013">
    <property type="protein sequence ID" value="RLU15408.1"/>
    <property type="molecule type" value="Genomic_DNA"/>
</dbReference>
<dbReference type="GO" id="GO:0044774">
    <property type="term" value="P:mitotic DNA integrity checkpoint signaling"/>
    <property type="evidence" value="ECO:0007669"/>
    <property type="project" value="TreeGrafter"/>
</dbReference>
<feature type="non-terminal residue" evidence="2">
    <location>
        <position position="1"/>
    </location>
</feature>
<name>A0A3L8D6E5_OOCBI</name>
<dbReference type="GO" id="GO:0000014">
    <property type="term" value="F:single-stranded DNA endodeoxyribonuclease activity"/>
    <property type="evidence" value="ECO:0007669"/>
    <property type="project" value="TreeGrafter"/>
</dbReference>
<dbReference type="GO" id="GO:0044547">
    <property type="term" value="F:DNA topoisomerase binding"/>
    <property type="evidence" value="ECO:0007669"/>
    <property type="project" value="TreeGrafter"/>
</dbReference>
<dbReference type="GO" id="GO:0005634">
    <property type="term" value="C:nucleus"/>
    <property type="evidence" value="ECO:0007669"/>
    <property type="project" value="TreeGrafter"/>
</dbReference>
<dbReference type="AlphaFoldDB" id="A0A3L8D6E5"/>
<dbReference type="GO" id="GO:0035861">
    <property type="term" value="C:site of double-strand break"/>
    <property type="evidence" value="ECO:0007669"/>
    <property type="project" value="TreeGrafter"/>
</dbReference>